<dbReference type="EMBL" id="BAABHF010000029">
    <property type="protein sequence ID" value="GAA4503028.1"/>
    <property type="molecule type" value="Genomic_DNA"/>
</dbReference>
<keyword evidence="4" id="KW-1185">Reference proteome</keyword>
<feature type="compositionally biased region" description="Polar residues" evidence="1">
    <location>
        <begin position="32"/>
        <end position="41"/>
    </location>
</feature>
<accession>A0ABP8QI54</accession>
<organism evidence="3 4">
    <name type="scientific">Actinoallomurus oryzae</name>
    <dbReference type="NCBI Taxonomy" id="502180"/>
    <lineage>
        <taxon>Bacteria</taxon>
        <taxon>Bacillati</taxon>
        <taxon>Actinomycetota</taxon>
        <taxon>Actinomycetes</taxon>
        <taxon>Streptosporangiales</taxon>
        <taxon>Thermomonosporaceae</taxon>
        <taxon>Actinoallomurus</taxon>
    </lineage>
</organism>
<feature type="region of interest" description="Disordered" evidence="1">
    <location>
        <begin position="176"/>
        <end position="197"/>
    </location>
</feature>
<comment type="caution">
    <text evidence="3">The sequence shown here is derived from an EMBL/GenBank/DDBJ whole genome shotgun (WGS) entry which is preliminary data.</text>
</comment>
<keyword evidence="2" id="KW-0732">Signal</keyword>
<evidence type="ECO:0000313" key="3">
    <source>
        <dbReference type="EMBL" id="GAA4503028.1"/>
    </source>
</evidence>
<proteinExistence type="predicted"/>
<evidence type="ECO:0000256" key="1">
    <source>
        <dbReference type="SAM" id="MobiDB-lite"/>
    </source>
</evidence>
<reference evidence="4" key="1">
    <citation type="journal article" date="2019" name="Int. J. Syst. Evol. Microbiol.">
        <title>The Global Catalogue of Microorganisms (GCM) 10K type strain sequencing project: providing services to taxonomists for standard genome sequencing and annotation.</title>
        <authorList>
            <consortium name="The Broad Institute Genomics Platform"/>
            <consortium name="The Broad Institute Genome Sequencing Center for Infectious Disease"/>
            <person name="Wu L."/>
            <person name="Ma J."/>
        </authorList>
    </citation>
    <scope>NUCLEOTIDE SEQUENCE [LARGE SCALE GENOMIC DNA]</scope>
    <source>
        <strain evidence="4">JCM 17933</strain>
    </source>
</reference>
<gene>
    <name evidence="3" type="ORF">GCM10023191_055400</name>
</gene>
<feature type="chain" id="PRO_5046575437" evidence="2">
    <location>
        <begin position="24"/>
        <end position="197"/>
    </location>
</feature>
<sequence>MRRLMAAAGTTALLGLAAIPAHASASSATPSQRHQGPTTMTGAGGSRIARALPGDIAYLNTTFNLQPYASGRWVNTPLQVTLPRAGRYHVDVNVQGRLWGAPPTNLVILARLADATTGTVLYNTTRLVDHLVDMNPWDRPIGQRATASIDDEIRVTRPTRIVLQATRLNQAGTSSVAEILPGPGGGRTSFRFERVGP</sequence>
<evidence type="ECO:0000256" key="2">
    <source>
        <dbReference type="SAM" id="SignalP"/>
    </source>
</evidence>
<dbReference type="Proteomes" id="UP001500503">
    <property type="component" value="Unassembled WGS sequence"/>
</dbReference>
<evidence type="ECO:0000313" key="4">
    <source>
        <dbReference type="Proteomes" id="UP001500503"/>
    </source>
</evidence>
<feature type="region of interest" description="Disordered" evidence="1">
    <location>
        <begin position="25"/>
        <end position="46"/>
    </location>
</feature>
<dbReference type="RefSeq" id="WP_345468844.1">
    <property type="nucleotide sequence ID" value="NZ_BAABHF010000029.1"/>
</dbReference>
<name>A0ABP8QI54_9ACTN</name>
<protein>
    <submittedName>
        <fullName evidence="3">Uncharacterized protein</fullName>
    </submittedName>
</protein>
<feature type="signal peptide" evidence="2">
    <location>
        <begin position="1"/>
        <end position="23"/>
    </location>
</feature>